<reference evidence="1 2" key="1">
    <citation type="submission" date="2017-12" db="EMBL/GenBank/DDBJ databases">
        <title>Integrating genomic resources of turbot (Scophthalmus maximus) in depth evaluation of genetic and physical mapping variation across individuals.</title>
        <authorList>
            <person name="Martinez P."/>
        </authorList>
    </citation>
    <scope>NUCLEOTIDE SEQUENCE [LARGE SCALE GENOMIC DNA]</scope>
</reference>
<accession>A0A2U9BYJ1</accession>
<dbReference type="EMBL" id="CP026253">
    <property type="protein sequence ID" value="AWP09377.1"/>
    <property type="molecule type" value="Genomic_DNA"/>
</dbReference>
<keyword evidence="2" id="KW-1185">Reference proteome</keyword>
<name>A0A2U9BYJ1_SCOMX</name>
<protein>
    <submittedName>
        <fullName evidence="1">Uncharacterized protein</fullName>
    </submittedName>
</protein>
<dbReference type="Proteomes" id="UP000246464">
    <property type="component" value="Chromosome 11"/>
</dbReference>
<organism evidence="1 2">
    <name type="scientific">Scophthalmus maximus</name>
    <name type="common">Turbot</name>
    <name type="synonym">Psetta maxima</name>
    <dbReference type="NCBI Taxonomy" id="52904"/>
    <lineage>
        <taxon>Eukaryota</taxon>
        <taxon>Metazoa</taxon>
        <taxon>Chordata</taxon>
        <taxon>Craniata</taxon>
        <taxon>Vertebrata</taxon>
        <taxon>Euteleostomi</taxon>
        <taxon>Actinopterygii</taxon>
        <taxon>Neopterygii</taxon>
        <taxon>Teleostei</taxon>
        <taxon>Neoteleostei</taxon>
        <taxon>Acanthomorphata</taxon>
        <taxon>Carangaria</taxon>
        <taxon>Pleuronectiformes</taxon>
        <taxon>Pleuronectoidei</taxon>
        <taxon>Scophthalmidae</taxon>
        <taxon>Scophthalmus</taxon>
    </lineage>
</organism>
<proteinExistence type="predicted"/>
<gene>
    <name evidence="1" type="ORF">SMAX5B_002670</name>
</gene>
<evidence type="ECO:0000313" key="2">
    <source>
        <dbReference type="Proteomes" id="UP000246464"/>
    </source>
</evidence>
<sequence length="96" mass="10253">MSALLPGHTVSRAAKKLAPYLWTQGIEIKVVLVVKTLQQQDTVGVEQQEERPAIHLEAKAPVSATSRPPAPGKCSASGVAFTSHVWVAKEKGHLSC</sequence>
<evidence type="ECO:0000313" key="1">
    <source>
        <dbReference type="EMBL" id="AWP09377.1"/>
    </source>
</evidence>
<dbReference type="AlphaFoldDB" id="A0A2U9BYJ1"/>